<evidence type="ECO:0000313" key="7">
    <source>
        <dbReference type="Proteomes" id="UP000183174"/>
    </source>
</evidence>
<evidence type="ECO:0000313" key="6">
    <source>
        <dbReference type="EMBL" id="SCB27325.1"/>
    </source>
</evidence>
<evidence type="ECO:0000256" key="1">
    <source>
        <dbReference type="ARBA" id="ARBA00022448"/>
    </source>
</evidence>
<dbReference type="CDD" id="cd03219">
    <property type="entry name" value="ABC_Mj1267_LivG_branched"/>
    <property type="match status" value="1"/>
</dbReference>
<gene>
    <name evidence="6" type="ORF">GA0061099_10049</name>
</gene>
<keyword evidence="1" id="KW-0813">Transport</keyword>
<dbReference type="Pfam" id="PF00005">
    <property type="entry name" value="ABC_tran"/>
    <property type="match status" value="1"/>
</dbReference>
<proteinExistence type="predicted"/>
<dbReference type="RefSeq" id="WP_074447743.1">
    <property type="nucleotide sequence ID" value="NZ_FMAE01000004.1"/>
</dbReference>
<organism evidence="6 7">
    <name type="scientific">Bradyrhizobium yuanmingense</name>
    <dbReference type="NCBI Taxonomy" id="108015"/>
    <lineage>
        <taxon>Bacteria</taxon>
        <taxon>Pseudomonadati</taxon>
        <taxon>Pseudomonadota</taxon>
        <taxon>Alphaproteobacteria</taxon>
        <taxon>Hyphomicrobiales</taxon>
        <taxon>Nitrobacteraceae</taxon>
        <taxon>Bradyrhizobium</taxon>
    </lineage>
</organism>
<name>A0A1C3VI75_9BRAD</name>
<dbReference type="GO" id="GO:0016887">
    <property type="term" value="F:ATP hydrolysis activity"/>
    <property type="evidence" value="ECO:0007669"/>
    <property type="project" value="InterPro"/>
</dbReference>
<evidence type="ECO:0000256" key="2">
    <source>
        <dbReference type="ARBA" id="ARBA00022741"/>
    </source>
</evidence>
<comment type="function">
    <text evidence="4">Involved in beta-(1--&gt;2)glucan export. Transmembrane domains (TMD) form a pore in the inner membrane and the ATP-binding domain (NBD) is responsible for energy generation.</text>
</comment>
<dbReference type="Gene3D" id="3.40.50.300">
    <property type="entry name" value="P-loop containing nucleotide triphosphate hydrolases"/>
    <property type="match status" value="1"/>
</dbReference>
<dbReference type="InterPro" id="IPR003439">
    <property type="entry name" value="ABC_transporter-like_ATP-bd"/>
</dbReference>
<dbReference type="GO" id="GO:0005886">
    <property type="term" value="C:plasma membrane"/>
    <property type="evidence" value="ECO:0007669"/>
    <property type="project" value="TreeGrafter"/>
</dbReference>
<dbReference type="InterPro" id="IPR003593">
    <property type="entry name" value="AAA+_ATPase"/>
</dbReference>
<keyword evidence="2" id="KW-0547">Nucleotide-binding</keyword>
<dbReference type="EMBL" id="FMAE01000004">
    <property type="protein sequence ID" value="SCB27325.1"/>
    <property type="molecule type" value="Genomic_DNA"/>
</dbReference>
<evidence type="ECO:0000256" key="4">
    <source>
        <dbReference type="ARBA" id="ARBA00024722"/>
    </source>
</evidence>
<dbReference type="SUPFAM" id="SSF52540">
    <property type="entry name" value="P-loop containing nucleoside triphosphate hydrolases"/>
    <property type="match status" value="1"/>
</dbReference>
<keyword evidence="3 6" id="KW-0067">ATP-binding</keyword>
<dbReference type="InterPro" id="IPR027417">
    <property type="entry name" value="P-loop_NTPase"/>
</dbReference>
<dbReference type="GO" id="GO:0005524">
    <property type="term" value="F:ATP binding"/>
    <property type="evidence" value="ECO:0007669"/>
    <property type="project" value="UniProtKB-KW"/>
</dbReference>
<evidence type="ECO:0000259" key="5">
    <source>
        <dbReference type="PROSITE" id="PS50893"/>
    </source>
</evidence>
<sequence length="261" mass="27788">MTIAAAERPAVSARDIVKRYGGVTALNGVSLDVQEGEIFGIIGPNGAGKSTLFDILCGITVPTTGSIRIMGNEIAGVPPHHIARSGVARTFQRTAVFAESTVLENLLFGRHTSFHHGVLGRIFGSKTFAGDQQAFQTRAEEVLTLIGLDGERHRKAGVLAYGVQRRLAVGIALMSDPKIMFLDEPAAGMNGRETADFIALIRAIAPGRTILIVEHDMAVIRQLCGRALVVVDGKPVVVDAPHHVLSHPEVVTAYLGADDDE</sequence>
<protein>
    <submittedName>
        <fullName evidence="6">Branched-chain amino acid transport system ATP-binding protein</fullName>
    </submittedName>
</protein>
<evidence type="ECO:0000256" key="3">
    <source>
        <dbReference type="ARBA" id="ARBA00022840"/>
    </source>
</evidence>
<accession>A0A1C3VI75</accession>
<dbReference type="InterPro" id="IPR051120">
    <property type="entry name" value="ABC_AA/LPS_Transport"/>
</dbReference>
<dbReference type="AlphaFoldDB" id="A0A1C3VI75"/>
<feature type="domain" description="ABC transporter" evidence="5">
    <location>
        <begin position="11"/>
        <end position="257"/>
    </location>
</feature>
<dbReference type="SMART" id="SM00382">
    <property type="entry name" value="AAA"/>
    <property type="match status" value="1"/>
</dbReference>
<reference evidence="6 7" key="1">
    <citation type="submission" date="2016-08" db="EMBL/GenBank/DDBJ databases">
        <authorList>
            <person name="Seilhamer J.J."/>
        </authorList>
    </citation>
    <scope>NUCLEOTIDE SEQUENCE [LARGE SCALE GENOMIC DNA]</scope>
    <source>
        <strain evidence="6 7">CCBAU 10071</strain>
    </source>
</reference>
<dbReference type="PROSITE" id="PS50893">
    <property type="entry name" value="ABC_TRANSPORTER_2"/>
    <property type="match status" value="1"/>
</dbReference>
<dbReference type="PANTHER" id="PTHR45772">
    <property type="entry name" value="CONSERVED COMPONENT OF ABC TRANSPORTER FOR NATURAL AMINO ACIDS-RELATED"/>
    <property type="match status" value="1"/>
</dbReference>
<dbReference type="Proteomes" id="UP000183174">
    <property type="component" value="Unassembled WGS sequence"/>
</dbReference>